<accession>A0A0R1ZRP8</accession>
<protein>
    <recommendedName>
        <fullName evidence="4">Polysaccharide polymerase</fullName>
    </recommendedName>
</protein>
<reference evidence="2 3" key="1">
    <citation type="journal article" date="2015" name="Genome Announc.">
        <title>Expanding the biotechnology potential of lactobacilli through comparative genomics of 213 strains and associated genera.</title>
        <authorList>
            <person name="Sun Z."/>
            <person name="Harris H.M."/>
            <person name="McCann A."/>
            <person name="Guo C."/>
            <person name="Argimon S."/>
            <person name="Zhang W."/>
            <person name="Yang X."/>
            <person name="Jeffery I.B."/>
            <person name="Cooney J.C."/>
            <person name="Kagawa T.F."/>
            <person name="Liu W."/>
            <person name="Song Y."/>
            <person name="Salvetti E."/>
            <person name="Wrobel A."/>
            <person name="Rasinkangas P."/>
            <person name="Parkhill J."/>
            <person name="Rea M.C."/>
            <person name="O'Sullivan O."/>
            <person name="Ritari J."/>
            <person name="Douillard F.P."/>
            <person name="Paul Ross R."/>
            <person name="Yang R."/>
            <person name="Briner A.E."/>
            <person name="Felis G.E."/>
            <person name="de Vos W.M."/>
            <person name="Barrangou R."/>
            <person name="Klaenhammer T.R."/>
            <person name="Caufield P.W."/>
            <person name="Cui Y."/>
            <person name="Zhang H."/>
            <person name="O'Toole P.W."/>
        </authorList>
    </citation>
    <scope>NUCLEOTIDE SEQUENCE [LARGE SCALE GENOMIC DNA]</scope>
    <source>
        <strain evidence="2 3">DSM 20505</strain>
    </source>
</reference>
<keyword evidence="1" id="KW-0472">Membrane</keyword>
<proteinExistence type="predicted"/>
<feature type="transmembrane region" description="Helical" evidence="1">
    <location>
        <begin position="205"/>
        <end position="236"/>
    </location>
</feature>
<keyword evidence="1" id="KW-0812">Transmembrane</keyword>
<feature type="transmembrane region" description="Helical" evidence="1">
    <location>
        <begin position="75"/>
        <end position="98"/>
    </location>
</feature>
<dbReference type="RefSeq" id="WP_054680347.1">
    <property type="nucleotide sequence ID" value="NZ_AYYO01000049.1"/>
</dbReference>
<feature type="transmembrane region" description="Helical" evidence="1">
    <location>
        <begin position="335"/>
        <end position="353"/>
    </location>
</feature>
<feature type="transmembrane region" description="Helical" evidence="1">
    <location>
        <begin position="51"/>
        <end position="69"/>
    </location>
</feature>
<keyword evidence="1" id="KW-1133">Transmembrane helix</keyword>
<dbReference type="EMBL" id="AYYO01000049">
    <property type="protein sequence ID" value="KRM54667.1"/>
    <property type="molecule type" value="Genomic_DNA"/>
</dbReference>
<keyword evidence="3" id="KW-1185">Reference proteome</keyword>
<dbReference type="OrthoDB" id="2987448at2"/>
<feature type="transmembrane region" description="Helical" evidence="1">
    <location>
        <begin position="248"/>
        <end position="265"/>
    </location>
</feature>
<feature type="transmembrane region" description="Helical" evidence="1">
    <location>
        <begin position="20"/>
        <end position="39"/>
    </location>
</feature>
<dbReference type="STRING" id="1291052.FC18_GL002292"/>
<organism evidence="2 3">
    <name type="scientific">Lacticaseibacillus sharpeae JCM 1186 = DSM 20505</name>
    <dbReference type="NCBI Taxonomy" id="1291052"/>
    <lineage>
        <taxon>Bacteria</taxon>
        <taxon>Bacillati</taxon>
        <taxon>Bacillota</taxon>
        <taxon>Bacilli</taxon>
        <taxon>Lactobacillales</taxon>
        <taxon>Lactobacillaceae</taxon>
        <taxon>Lacticaseibacillus</taxon>
    </lineage>
</organism>
<evidence type="ECO:0000313" key="2">
    <source>
        <dbReference type="EMBL" id="KRM54667.1"/>
    </source>
</evidence>
<dbReference type="AlphaFoldDB" id="A0A0R1ZRP8"/>
<sequence>MNELFEFVTMVIPKAGIQVGALPLTLNMLLFGIAILLNLQYVVKFLFSNMYFFIAYYLLLMICLFSVFINLSDRTISTMTVAKTVVVLLSPLAGTLFYKDSADRALKIVSVASIMNGLYMVCQKIFGIINISIKGLTYTWGQDLAAKNIGYNGGDTNSLVGEANKMPSTYQNGNSVGLFLATALVLMLIWKPASKKWRKTKTVSVIFSVIGLLLCGSRSILFPMSVIGCVVMFNYLRNLSKTERARTLRFLFLFTIVVVLYFSFARTQVIGQLYNRYVTQTIANPTSNRSMIWSNALNYIFNLDNKGFVRFLLIGAPNTSISSEGMMGFMLNRGVIAQLLFLICLVVPILVLIGDRKKRIVGYGMFAVLVAFILDMSFYYLPCVMNYYIAFAIAQNYYKHPTIE</sequence>
<dbReference type="Proteomes" id="UP000051679">
    <property type="component" value="Unassembled WGS sequence"/>
</dbReference>
<name>A0A0R1ZRP8_9LACO</name>
<feature type="transmembrane region" description="Helical" evidence="1">
    <location>
        <begin position="175"/>
        <end position="193"/>
    </location>
</feature>
<evidence type="ECO:0008006" key="4">
    <source>
        <dbReference type="Google" id="ProtNLM"/>
    </source>
</evidence>
<comment type="caution">
    <text evidence="2">The sequence shown here is derived from an EMBL/GenBank/DDBJ whole genome shotgun (WGS) entry which is preliminary data.</text>
</comment>
<evidence type="ECO:0000256" key="1">
    <source>
        <dbReference type="SAM" id="Phobius"/>
    </source>
</evidence>
<evidence type="ECO:0000313" key="3">
    <source>
        <dbReference type="Proteomes" id="UP000051679"/>
    </source>
</evidence>
<gene>
    <name evidence="2" type="ORF">FC18_GL002292</name>
</gene>
<dbReference type="PATRIC" id="fig|1291052.5.peg.2362"/>
<feature type="transmembrane region" description="Helical" evidence="1">
    <location>
        <begin position="360"/>
        <end position="381"/>
    </location>
</feature>